<comment type="caution">
    <text evidence="1">The sequence shown here is derived from an EMBL/GenBank/DDBJ whole genome shotgun (WGS) entry which is preliminary data.</text>
</comment>
<evidence type="ECO:0000313" key="2">
    <source>
        <dbReference type="Proteomes" id="UP001482620"/>
    </source>
</evidence>
<evidence type="ECO:0000313" key="1">
    <source>
        <dbReference type="EMBL" id="MEQ2245360.1"/>
    </source>
</evidence>
<sequence length="103" mass="11281">MDNLGTYSTYCWCSGQGSSCYSYSSWSVGSDHMGQLSEPTCIMSHDLSLVHHCSFLGPLLTDTNHCRSESPCNSCSSGEALTQISSRHTVVLVVAQNFKFDIF</sequence>
<dbReference type="EMBL" id="JAHRIQ010073006">
    <property type="protein sequence ID" value="MEQ2245360.1"/>
    <property type="molecule type" value="Genomic_DNA"/>
</dbReference>
<protein>
    <submittedName>
        <fullName evidence="1">Uncharacterized protein</fullName>
    </submittedName>
</protein>
<name>A0ABV0ULN5_9TELE</name>
<gene>
    <name evidence="1" type="ORF">ILYODFUR_027000</name>
</gene>
<reference evidence="1 2" key="1">
    <citation type="submission" date="2021-06" db="EMBL/GenBank/DDBJ databases">
        <authorList>
            <person name="Palmer J.M."/>
        </authorList>
    </citation>
    <scope>NUCLEOTIDE SEQUENCE [LARGE SCALE GENOMIC DNA]</scope>
    <source>
        <strain evidence="2">if_2019</strain>
        <tissue evidence="1">Muscle</tissue>
    </source>
</reference>
<organism evidence="1 2">
    <name type="scientific">Ilyodon furcidens</name>
    <name type="common">goldbreast splitfin</name>
    <dbReference type="NCBI Taxonomy" id="33524"/>
    <lineage>
        <taxon>Eukaryota</taxon>
        <taxon>Metazoa</taxon>
        <taxon>Chordata</taxon>
        <taxon>Craniata</taxon>
        <taxon>Vertebrata</taxon>
        <taxon>Euteleostomi</taxon>
        <taxon>Actinopterygii</taxon>
        <taxon>Neopterygii</taxon>
        <taxon>Teleostei</taxon>
        <taxon>Neoteleostei</taxon>
        <taxon>Acanthomorphata</taxon>
        <taxon>Ovalentaria</taxon>
        <taxon>Atherinomorphae</taxon>
        <taxon>Cyprinodontiformes</taxon>
        <taxon>Goodeidae</taxon>
        <taxon>Ilyodon</taxon>
    </lineage>
</organism>
<proteinExistence type="predicted"/>
<dbReference type="Proteomes" id="UP001482620">
    <property type="component" value="Unassembled WGS sequence"/>
</dbReference>
<keyword evidence="2" id="KW-1185">Reference proteome</keyword>
<accession>A0ABV0ULN5</accession>